<organism evidence="1 2">
    <name type="scientific">Botrytis deweyae</name>
    <dbReference type="NCBI Taxonomy" id="2478750"/>
    <lineage>
        <taxon>Eukaryota</taxon>
        <taxon>Fungi</taxon>
        <taxon>Dikarya</taxon>
        <taxon>Ascomycota</taxon>
        <taxon>Pezizomycotina</taxon>
        <taxon>Leotiomycetes</taxon>
        <taxon>Helotiales</taxon>
        <taxon>Sclerotiniaceae</taxon>
        <taxon>Botrytis</taxon>
    </lineage>
</organism>
<gene>
    <name evidence="1" type="ORF">EAE98_005283</name>
</gene>
<proteinExistence type="predicted"/>
<dbReference type="GeneID" id="62232057"/>
<protein>
    <submittedName>
        <fullName evidence="1">Uncharacterized protein</fullName>
    </submittedName>
</protein>
<name>A0ABQ7INF5_9HELO</name>
<keyword evidence="2" id="KW-1185">Reference proteome</keyword>
<accession>A0ABQ7INF5</accession>
<dbReference type="Proteomes" id="UP000783213">
    <property type="component" value="Unassembled WGS sequence"/>
</dbReference>
<reference evidence="1 2" key="1">
    <citation type="journal article" date="2020" name="Genome Biol. Evol.">
        <title>Comparative genomics of Sclerotiniaceae.</title>
        <authorList>
            <person name="Valero Jimenez C.A."/>
            <person name="Steentjes M."/>
            <person name="Scholten O.E."/>
            <person name="Van Kan J.A.L."/>
        </authorList>
    </citation>
    <scope>NUCLEOTIDE SEQUENCE [LARGE SCALE GENOMIC DNA]</scope>
    <source>
        <strain evidence="1 2">B1</strain>
    </source>
</reference>
<dbReference type="EMBL" id="RCSX01000010">
    <property type="protein sequence ID" value="KAF7929365.1"/>
    <property type="molecule type" value="Genomic_DNA"/>
</dbReference>
<dbReference type="RefSeq" id="XP_038810747.1">
    <property type="nucleotide sequence ID" value="XM_038952905.1"/>
</dbReference>
<sequence length="139" mass="15273">MASADFLSRLSPVRKNDAWTTSSSDLLPELQVDDQQSTNYFAFSIKKLSSLWFDDLLAHEGYSSQHDRSPAFSIIDLYIGAAVSVDTGSGKGNQLVTTLAGRLKACILSEKFTNKNLSDSRPYLPQSKCKTTAFDAHCT</sequence>
<evidence type="ECO:0000313" key="1">
    <source>
        <dbReference type="EMBL" id="KAF7929365.1"/>
    </source>
</evidence>
<comment type="caution">
    <text evidence="1">The sequence shown here is derived from an EMBL/GenBank/DDBJ whole genome shotgun (WGS) entry which is preliminary data.</text>
</comment>
<evidence type="ECO:0000313" key="2">
    <source>
        <dbReference type="Proteomes" id="UP000783213"/>
    </source>
</evidence>